<feature type="non-terminal residue" evidence="5">
    <location>
        <position position="1"/>
    </location>
</feature>
<dbReference type="Gene3D" id="3.30.60.20">
    <property type="match status" value="1"/>
</dbReference>
<dbReference type="InterPro" id="IPR046349">
    <property type="entry name" value="C1-like_sf"/>
</dbReference>
<keyword evidence="1" id="KW-0479">Metal-binding</keyword>
<dbReference type="InterPro" id="IPR002219">
    <property type="entry name" value="PKC_DAG/PE"/>
</dbReference>
<feature type="region of interest" description="Disordered" evidence="3">
    <location>
        <begin position="1"/>
        <end position="56"/>
    </location>
</feature>
<keyword evidence="2" id="KW-0862">Zinc</keyword>
<evidence type="ECO:0000313" key="5">
    <source>
        <dbReference type="EMBL" id="JAB82102.1"/>
    </source>
</evidence>
<proteinExistence type="evidence at transcript level"/>
<evidence type="ECO:0000256" key="3">
    <source>
        <dbReference type="SAM" id="MobiDB-lite"/>
    </source>
</evidence>
<dbReference type="GO" id="GO:0046872">
    <property type="term" value="F:metal ion binding"/>
    <property type="evidence" value="ECO:0007669"/>
    <property type="project" value="UniProtKB-KW"/>
</dbReference>
<reference evidence="5" key="1">
    <citation type="journal article" date="2015" name="Sci. Rep.">
        <title>Tissue- and time-dependent transcription in Ixodes ricinus salivary glands and midguts when blood feeding on the vertebrate host.</title>
        <authorList>
            <person name="Kotsyfakis M."/>
            <person name="Schwarz A."/>
            <person name="Erhart J."/>
            <person name="Ribeiro J.M."/>
        </authorList>
    </citation>
    <scope>NUCLEOTIDE SEQUENCE</scope>
    <source>
        <tissue evidence="5">Salivary gland and midgut</tissue>
    </source>
</reference>
<dbReference type="AlphaFoldDB" id="V5HZR6"/>
<evidence type="ECO:0000256" key="2">
    <source>
        <dbReference type="ARBA" id="ARBA00022833"/>
    </source>
</evidence>
<dbReference type="InterPro" id="IPR020454">
    <property type="entry name" value="DAG/PE-bd"/>
</dbReference>
<evidence type="ECO:0000259" key="4">
    <source>
        <dbReference type="PROSITE" id="PS50081"/>
    </source>
</evidence>
<evidence type="ECO:0000256" key="1">
    <source>
        <dbReference type="ARBA" id="ARBA00022723"/>
    </source>
</evidence>
<dbReference type="SUPFAM" id="SSF57889">
    <property type="entry name" value="Cysteine-rich domain"/>
    <property type="match status" value="1"/>
</dbReference>
<name>V5HZR6_IXORI</name>
<dbReference type="SMART" id="SM00109">
    <property type="entry name" value="C1"/>
    <property type="match status" value="1"/>
</dbReference>
<dbReference type="Pfam" id="PF00130">
    <property type="entry name" value="C1_1"/>
    <property type="match status" value="1"/>
</dbReference>
<dbReference type="PRINTS" id="PR00008">
    <property type="entry name" value="DAGPEDOMAIN"/>
</dbReference>
<feature type="domain" description="Phorbol-ester/DAG-type" evidence="4">
    <location>
        <begin position="92"/>
        <end position="144"/>
    </location>
</feature>
<dbReference type="EMBL" id="GANP01002366">
    <property type="protein sequence ID" value="JAB82102.1"/>
    <property type="molecule type" value="mRNA"/>
</dbReference>
<dbReference type="PROSITE" id="PS50081">
    <property type="entry name" value="ZF_DAG_PE_2"/>
    <property type="match status" value="1"/>
</dbReference>
<sequence>PARDTQKGHRVPGEQTQAGLQPQSVPPEFQLPSPIPQEESPSKTSNTSGFPTPYRTLYHPRIARPKTFRRSEFIELANFGVVEIEPTESGIGHNFEPVQFKNPTWCDRCGDFVWGACSSQQCLQCQNCSFTCHLRCQDLVTRRLTKVRGRNGDERLEHSHPQDHLTRKKMGKMGVYLLCFLRICQRMSCCSRITSYNHQESRGVVDDSARRWVRTWFCADAHESNASDQRSGWDQATVHLQHP</sequence>
<protein>
    <submittedName>
        <fullName evidence="5">Putative signal transduction</fullName>
    </submittedName>
</protein>
<organism evidence="5">
    <name type="scientific">Ixodes ricinus</name>
    <name type="common">Common tick</name>
    <name type="synonym">Acarus ricinus</name>
    <dbReference type="NCBI Taxonomy" id="34613"/>
    <lineage>
        <taxon>Eukaryota</taxon>
        <taxon>Metazoa</taxon>
        <taxon>Ecdysozoa</taxon>
        <taxon>Arthropoda</taxon>
        <taxon>Chelicerata</taxon>
        <taxon>Arachnida</taxon>
        <taxon>Acari</taxon>
        <taxon>Parasitiformes</taxon>
        <taxon>Ixodida</taxon>
        <taxon>Ixodoidea</taxon>
        <taxon>Ixodidae</taxon>
        <taxon>Ixodinae</taxon>
        <taxon>Ixodes</taxon>
    </lineage>
</organism>
<feature type="compositionally biased region" description="Polar residues" evidence="3">
    <location>
        <begin position="14"/>
        <end position="23"/>
    </location>
</feature>
<accession>V5HZR6</accession>